<evidence type="ECO:0000256" key="5">
    <source>
        <dbReference type="ARBA" id="ARBA00022989"/>
    </source>
</evidence>
<reference evidence="15" key="2">
    <citation type="submission" date="2020-05" db="UniProtKB">
        <authorList>
            <consortium name="EnsemblMetazoa"/>
        </authorList>
    </citation>
    <scope>IDENTIFICATION</scope>
    <source>
        <strain evidence="15">Epiroticus2</strain>
    </source>
</reference>
<dbReference type="EnsemblMetazoa" id="AEPI007478-RA">
    <property type="protein sequence ID" value="AEPI007478-PA"/>
    <property type="gene ID" value="AEPI007478"/>
</dbReference>
<evidence type="ECO:0000256" key="1">
    <source>
        <dbReference type="ARBA" id="ARBA00004651"/>
    </source>
</evidence>
<keyword evidence="8" id="KW-0675">Receptor</keyword>
<dbReference type="InterPro" id="IPR052192">
    <property type="entry name" value="Insect_Ionotropic_Sensory_Rcpt"/>
</dbReference>
<comment type="subcellular location">
    <subcellularLocation>
        <location evidence="1">Cell membrane</location>
        <topology evidence="1">Multi-pass membrane protein</topology>
    </subcellularLocation>
</comment>
<dbReference type="STRING" id="199890.A0A182PKL1"/>
<feature type="transmembrane region" description="Helical" evidence="12">
    <location>
        <begin position="1754"/>
        <end position="1775"/>
    </location>
</feature>
<dbReference type="VEuPathDB" id="VectorBase:AEPI007478"/>
<keyword evidence="5 12" id="KW-1133">Transmembrane helix</keyword>
<proteinExistence type="predicted"/>
<evidence type="ECO:0000256" key="6">
    <source>
        <dbReference type="ARBA" id="ARBA00023065"/>
    </source>
</evidence>
<feature type="transmembrane region" description="Helical" evidence="12">
    <location>
        <begin position="1508"/>
        <end position="1528"/>
    </location>
</feature>
<keyword evidence="6" id="KW-0406">Ion transport</keyword>
<protein>
    <recommendedName>
        <fullName evidence="14">Ionotropic glutamate receptor L-glutamate and glycine-binding domain-containing protein</fullName>
    </recommendedName>
</protein>
<keyword evidence="13" id="KW-0732">Signal</keyword>
<dbReference type="PANTHER" id="PTHR42643">
    <property type="entry name" value="IONOTROPIC RECEPTOR 20A-RELATED"/>
    <property type="match status" value="1"/>
</dbReference>
<keyword evidence="4 12" id="KW-0812">Transmembrane</keyword>
<feature type="transmembrane region" description="Helical" evidence="12">
    <location>
        <begin position="1566"/>
        <end position="1584"/>
    </location>
</feature>
<evidence type="ECO:0000256" key="2">
    <source>
        <dbReference type="ARBA" id="ARBA00022448"/>
    </source>
</evidence>
<accession>A0A182PKL1</accession>
<evidence type="ECO:0000313" key="15">
    <source>
        <dbReference type="EnsemblMetazoa" id="AEPI007478-PA"/>
    </source>
</evidence>
<keyword evidence="3" id="KW-1003">Cell membrane</keyword>
<evidence type="ECO:0000256" key="4">
    <source>
        <dbReference type="ARBA" id="ARBA00022692"/>
    </source>
</evidence>
<dbReference type="InterPro" id="IPR019594">
    <property type="entry name" value="Glu/Gly-bd"/>
</dbReference>
<keyword evidence="11" id="KW-0407">Ion channel</keyword>
<dbReference type="GO" id="GO:0015276">
    <property type="term" value="F:ligand-gated monoatomic ion channel activity"/>
    <property type="evidence" value="ECO:0007669"/>
    <property type="project" value="InterPro"/>
</dbReference>
<keyword evidence="7 12" id="KW-0472">Membrane</keyword>
<keyword evidence="10" id="KW-1071">Ligand-gated ion channel</keyword>
<keyword evidence="2" id="KW-0813">Transport</keyword>
<evidence type="ECO:0000313" key="16">
    <source>
        <dbReference type="Proteomes" id="UP000075885"/>
    </source>
</evidence>
<evidence type="ECO:0000256" key="13">
    <source>
        <dbReference type="SAM" id="SignalP"/>
    </source>
</evidence>
<feature type="domain" description="Ionotropic glutamate receptor L-glutamate and glycine-binding" evidence="14">
    <location>
        <begin position="807"/>
        <end position="867"/>
    </location>
</feature>
<evidence type="ECO:0000259" key="14">
    <source>
        <dbReference type="SMART" id="SM00918"/>
    </source>
</evidence>
<feature type="transmembrane region" description="Helical" evidence="12">
    <location>
        <begin position="914"/>
        <end position="937"/>
    </location>
</feature>
<dbReference type="PANTHER" id="PTHR42643:SF30">
    <property type="entry name" value="IONOTROPIC RECEPTOR 40A-RELATED"/>
    <property type="match status" value="1"/>
</dbReference>
<evidence type="ECO:0000256" key="11">
    <source>
        <dbReference type="ARBA" id="ARBA00023303"/>
    </source>
</evidence>
<name>A0A182PKL1_9DIPT</name>
<evidence type="ECO:0000256" key="12">
    <source>
        <dbReference type="SAM" id="Phobius"/>
    </source>
</evidence>
<evidence type="ECO:0000256" key="7">
    <source>
        <dbReference type="ARBA" id="ARBA00023136"/>
    </source>
</evidence>
<dbReference type="SUPFAM" id="SSF53850">
    <property type="entry name" value="Periplasmic binding protein-like II"/>
    <property type="match status" value="3"/>
</dbReference>
<feature type="transmembrane region" description="Helical" evidence="12">
    <location>
        <begin position="973"/>
        <end position="992"/>
    </location>
</feature>
<dbReference type="SMART" id="SM00918">
    <property type="entry name" value="Lig_chan-Glu_bd"/>
    <property type="match status" value="2"/>
</dbReference>
<evidence type="ECO:0000256" key="9">
    <source>
        <dbReference type="ARBA" id="ARBA00023180"/>
    </source>
</evidence>
<dbReference type="Proteomes" id="UP000075885">
    <property type="component" value="Unassembled WGS sequence"/>
</dbReference>
<dbReference type="Pfam" id="PF24061">
    <property type="entry name" value="LBD_receptor"/>
    <property type="match status" value="3"/>
</dbReference>
<evidence type="ECO:0000256" key="3">
    <source>
        <dbReference type="ARBA" id="ARBA00022475"/>
    </source>
</evidence>
<evidence type="ECO:0000256" key="8">
    <source>
        <dbReference type="ARBA" id="ARBA00023170"/>
    </source>
</evidence>
<dbReference type="Gene3D" id="3.40.190.10">
    <property type="entry name" value="Periplasmic binding protein-like II"/>
    <property type="match status" value="3"/>
</dbReference>
<feature type="signal peptide" evidence="13">
    <location>
        <begin position="1"/>
        <end position="19"/>
    </location>
</feature>
<dbReference type="InterPro" id="IPR056198">
    <property type="entry name" value="LBD_receptor"/>
</dbReference>
<dbReference type="GO" id="GO:0005886">
    <property type="term" value="C:plasma membrane"/>
    <property type="evidence" value="ECO:0007669"/>
    <property type="project" value="UniProtKB-SubCell"/>
</dbReference>
<evidence type="ECO:0000256" key="10">
    <source>
        <dbReference type="ARBA" id="ARBA00023286"/>
    </source>
</evidence>
<feature type="domain" description="Ionotropic glutamate receptor L-glutamate and glycine-binding" evidence="14">
    <location>
        <begin position="1394"/>
        <end position="1454"/>
    </location>
</feature>
<keyword evidence="9" id="KW-0325">Glycoprotein</keyword>
<reference evidence="16" key="1">
    <citation type="submission" date="2013-03" db="EMBL/GenBank/DDBJ databases">
        <title>The Genome Sequence of Anopheles epiroticus epiroticus2.</title>
        <authorList>
            <consortium name="The Broad Institute Genomics Platform"/>
            <person name="Neafsey D.E."/>
            <person name="Howell P."/>
            <person name="Walker B."/>
            <person name="Young S.K."/>
            <person name="Zeng Q."/>
            <person name="Gargeya S."/>
            <person name="Fitzgerald M."/>
            <person name="Haas B."/>
            <person name="Abouelleil A."/>
            <person name="Allen A.W."/>
            <person name="Alvarado L."/>
            <person name="Arachchi H.M."/>
            <person name="Berlin A.M."/>
            <person name="Chapman S.B."/>
            <person name="Gainer-Dewar J."/>
            <person name="Goldberg J."/>
            <person name="Griggs A."/>
            <person name="Gujja S."/>
            <person name="Hansen M."/>
            <person name="Howarth C."/>
            <person name="Imamovic A."/>
            <person name="Ireland A."/>
            <person name="Larimer J."/>
            <person name="McCowan C."/>
            <person name="Murphy C."/>
            <person name="Pearson M."/>
            <person name="Poon T.W."/>
            <person name="Priest M."/>
            <person name="Roberts A."/>
            <person name="Saif S."/>
            <person name="Shea T."/>
            <person name="Sisk P."/>
            <person name="Sykes S."/>
            <person name="Wortman J."/>
            <person name="Nusbaum C."/>
            <person name="Birren B."/>
        </authorList>
    </citation>
    <scope>NUCLEOTIDE SEQUENCE [LARGE SCALE GENOMIC DNA]</scope>
    <source>
        <strain evidence="16">Epiroticus2</strain>
    </source>
</reference>
<feature type="chain" id="PRO_5008131467" description="Ionotropic glutamate receptor L-glutamate and glycine-binding domain-containing protein" evidence="13">
    <location>
        <begin position="20"/>
        <end position="1797"/>
    </location>
</feature>
<sequence>MQLLGFFLTLGGLLQRSLHCDCRLAELRASVKETEHLQPPLRQHFKDPPFPVNFRVASVDDGKAISRELVEVNELMLENRDWLIGTVSRDRRPVVTNSYASFYNVFLANDYNPAVKLLQNLNYTDYEAAGRCLLVVNSVFDVQRLVQLMDIFWKLHILNVVVVVHDLSSPVRSTYRAYSYQPFREGKCEQLEPILLDRYADGRWTNLHRWYRNKLRHFHGCTVQVGTISAKPYSMAKPNTNATDRYGMEVSIVENVASWFNFTIRYRSPVDHVKWGIIRAENSTGLMGMIQRKEVGFAFGCLGYNEYRNRFLNLGIPSFITQLSIAIPPERPYTWLEKLFQPFTLEAWLCITLCYTAYMLVTVLIFDSNLVTTVEHFRNPAYNLWVMLMGGPPRTFRRSSIRLFITGFVLNTLVIRTMYQSAMFERLQATTTLGSGLNTFEQINEEGMPYYMYITTSFYYKDNPLLRGRIRILWDESRDWDEVMYNISQYTLKGVFAIPLDAIEYYMKYYGKRGLVYVSKRTGINYNPGFIYPKASPLSEPFNALIGRYQAAGLISIWREQFRDTRYWNNAKRHPEPISLHWSHLAGAFYLWACLLALSTLVLTTRDGTRELLSTVVRAHYKRGPNSFLAVRVQNGNSSKASPLQQDLIEGLTHTSSVRLSVSFGELPVTEGRPAYYNIFLVRDDHSLYSLLDGMSYQAYQFDGLYTIIIERLPRYDRLHALMRKLWSLRLLNVVVLVEKHNGEGTFLAYAYHPYREQKCGIIEPYEIDRYVNGSWTGGDPPAHWFPVRTHNFNGCPLDIGTIDISPCSIILRQGNRTTHQGIEVSQVESLSKRLNFTVRYRISDGNVRWGFALPTNSTGLMGWIQRGEVDFGFASIGISASRVQYLRTGTPSRYGQVLMAIPPKRPYTSLEKLFRPFGLQTWLCIVLCQVGISLLARTLFGSDRLRHAFYTLWVLTMGGPVTGRLRMDSTRIFIILFVLNVLVVRTLYHAALFERLQAADSLASDLNTLQQINDAGKMYHMHKTIGLFYYDNPLVGRSRIRLFPNDSANWQAILYQLSQPGSDFVVALPLDCIKYYVKLYGERGLVYVGKHTGFTYNTAFFYPRSTSLQEPFSALVLAFHSAGLVDHWARAFEDTRYWSNARSEREPASIKWDHICGAFYLCGTMHLLAVVVFGVELGWARWRSPAEELPLDARSDANGRHLTAVLREHYRKVGPEVHLRVWNGNESRGLTSQQADLLADVTRSNADWMIVSFGALPKHRPAYCNLMLVLDYDAFCHGLQQLDHESYQFDGLYTFAFEQHAAQNRELLAVVTRQLWNIRILNAVVIVEEEDDWGTYVAYSYHPYQAGRCDIAEPYELDRFVNGSWNRLQRWFPDRLANLHGCSQTVGQVECKPFSMVHTVGNRTVHYGLEVHIVEMLATRLNFTIRYVQPRDNVKWGTLSERNSSGLVGMIQRHEADFGFGSLGFSLNRHTYLRMGVPNHLSQMIMAIPPKRPYTSLEKLFQPFTSDAWLCIALGYATFALLTLALLRTGRRMMPMREPLQHHPLYQLWVLLMGGAIGRLRLDSVRVFTIGFILNTLVIRTLYQAGMFQRLQSSASLASDLNTLEAINKANLLYNMFPASLQFYKDNPLVPARRIKLVQHDHTDWDDLFGELAHDRLGGVMVSPLDCIAYYVKRHGKDGVIYLGRDTGFMYNLGFHYPKSTALQRPFDAWILRMHSAGLVHHWVEGYRDNRYWTNAKDDPEPASLKWGQISGGFYLCSVLLAGATVVFFGEMTYGRLRCRLRKEEPAAQEKRISSK</sequence>
<organism evidence="15 16">
    <name type="scientific">Anopheles epiroticus</name>
    <dbReference type="NCBI Taxonomy" id="199890"/>
    <lineage>
        <taxon>Eukaryota</taxon>
        <taxon>Metazoa</taxon>
        <taxon>Ecdysozoa</taxon>
        <taxon>Arthropoda</taxon>
        <taxon>Hexapoda</taxon>
        <taxon>Insecta</taxon>
        <taxon>Pterygota</taxon>
        <taxon>Neoptera</taxon>
        <taxon>Endopterygota</taxon>
        <taxon>Diptera</taxon>
        <taxon>Nematocera</taxon>
        <taxon>Culicoidea</taxon>
        <taxon>Culicidae</taxon>
        <taxon>Anophelinae</taxon>
        <taxon>Anopheles</taxon>
    </lineage>
</organism>
<keyword evidence="16" id="KW-1185">Reference proteome</keyword>